<dbReference type="Proteomes" id="UP000587527">
    <property type="component" value="Unassembled WGS sequence"/>
</dbReference>
<dbReference type="AlphaFoldDB" id="A0A841BYZ3"/>
<keyword evidence="3" id="KW-1185">Reference proteome</keyword>
<name>A0A841BYZ3_9ACTN</name>
<keyword evidence="1" id="KW-0472">Membrane</keyword>
<reference evidence="2 3" key="1">
    <citation type="submission" date="2020-08" db="EMBL/GenBank/DDBJ databases">
        <title>Sequencing the genomes of 1000 actinobacteria strains.</title>
        <authorList>
            <person name="Klenk H.-P."/>
        </authorList>
    </citation>
    <scope>NUCLEOTIDE SEQUENCE [LARGE SCALE GENOMIC DNA]</scope>
    <source>
        <strain evidence="2 3">DSM 45362</strain>
    </source>
</reference>
<organism evidence="2 3">
    <name type="scientific">Allocatelliglobosispora scoriae</name>
    <dbReference type="NCBI Taxonomy" id="643052"/>
    <lineage>
        <taxon>Bacteria</taxon>
        <taxon>Bacillati</taxon>
        <taxon>Actinomycetota</taxon>
        <taxon>Actinomycetes</taxon>
        <taxon>Micromonosporales</taxon>
        <taxon>Micromonosporaceae</taxon>
        <taxon>Allocatelliglobosispora</taxon>
    </lineage>
</organism>
<dbReference type="EMBL" id="JACHMN010000003">
    <property type="protein sequence ID" value="MBB5872708.1"/>
    <property type="molecule type" value="Genomic_DNA"/>
</dbReference>
<evidence type="ECO:0000313" key="2">
    <source>
        <dbReference type="EMBL" id="MBB5872708.1"/>
    </source>
</evidence>
<evidence type="ECO:0000313" key="3">
    <source>
        <dbReference type="Proteomes" id="UP000587527"/>
    </source>
</evidence>
<comment type="caution">
    <text evidence="2">The sequence shown here is derived from an EMBL/GenBank/DDBJ whole genome shotgun (WGS) entry which is preliminary data.</text>
</comment>
<feature type="transmembrane region" description="Helical" evidence="1">
    <location>
        <begin position="20"/>
        <end position="42"/>
    </location>
</feature>
<keyword evidence="1" id="KW-0812">Transmembrane</keyword>
<sequence>MITQLAPLWRAHSHPRIKIAVLRVICVVAAVSALTVGAEALAGVPMTFWVLTWVACWVPSMILLAQWVGVDLRARDLRAREITEQAWSPVYAEMTLFDAEASIVAVAIADRHAAVAGLGEEIRAATARAAAHHRAGDFAARNVAIDDASVAMASYDALRAETEVSTAAMLASLEEQRTKILKLHDGATTSVVRQLARNEAVTAPALVSLSLMLDTPQDPPPKSGSTPR</sequence>
<evidence type="ECO:0000256" key="1">
    <source>
        <dbReference type="SAM" id="Phobius"/>
    </source>
</evidence>
<protein>
    <submittedName>
        <fullName evidence="2">Uncharacterized protein</fullName>
    </submittedName>
</protein>
<feature type="transmembrane region" description="Helical" evidence="1">
    <location>
        <begin position="48"/>
        <end position="70"/>
    </location>
</feature>
<proteinExistence type="predicted"/>
<gene>
    <name evidence="2" type="ORF">F4553_006142</name>
</gene>
<keyword evidence="1" id="KW-1133">Transmembrane helix</keyword>
<accession>A0A841BYZ3</accession>
<dbReference type="RefSeq" id="WP_184842761.1">
    <property type="nucleotide sequence ID" value="NZ_JACHMN010000003.1"/>
</dbReference>